<sequence length="94" mass="10533">MKYGNCVLVLIVYVFVTSLACNRVLLVQSTLNHSRQKNTPGTIMLNLLAVFFLAQGVASEEEGKCYQQVNKRPCRVNCSCPSLSFYLVHWCDSA</sequence>
<reference evidence="1" key="1">
    <citation type="submission" date="2020-11" db="EMBL/GenBank/DDBJ databases">
        <authorList>
            <person name="Tran Van P."/>
        </authorList>
    </citation>
    <scope>NUCLEOTIDE SEQUENCE</scope>
</reference>
<accession>A0A7R9GXN5</accession>
<organism evidence="1">
    <name type="scientific">Timema cristinae</name>
    <name type="common">Walking stick</name>
    <dbReference type="NCBI Taxonomy" id="61476"/>
    <lineage>
        <taxon>Eukaryota</taxon>
        <taxon>Metazoa</taxon>
        <taxon>Ecdysozoa</taxon>
        <taxon>Arthropoda</taxon>
        <taxon>Hexapoda</taxon>
        <taxon>Insecta</taxon>
        <taxon>Pterygota</taxon>
        <taxon>Neoptera</taxon>
        <taxon>Polyneoptera</taxon>
        <taxon>Phasmatodea</taxon>
        <taxon>Timematodea</taxon>
        <taxon>Timematoidea</taxon>
        <taxon>Timematidae</taxon>
        <taxon>Timema</taxon>
    </lineage>
</organism>
<gene>
    <name evidence="1" type="ORF">TCEB3V08_LOCUS6114</name>
</gene>
<protein>
    <submittedName>
        <fullName evidence="1">Uncharacterized protein</fullName>
    </submittedName>
</protein>
<dbReference type="AlphaFoldDB" id="A0A7R9GXN5"/>
<proteinExistence type="predicted"/>
<dbReference type="EMBL" id="OC318357">
    <property type="protein sequence ID" value="CAD7401657.1"/>
    <property type="molecule type" value="Genomic_DNA"/>
</dbReference>
<evidence type="ECO:0000313" key="1">
    <source>
        <dbReference type="EMBL" id="CAD7401657.1"/>
    </source>
</evidence>
<name>A0A7R9GXN5_TIMCR</name>
<dbReference type="PROSITE" id="PS51257">
    <property type="entry name" value="PROKAR_LIPOPROTEIN"/>
    <property type="match status" value="1"/>
</dbReference>